<evidence type="ECO:0000313" key="10">
    <source>
        <dbReference type="EMBL" id="WAR00566.1"/>
    </source>
</evidence>
<dbReference type="InterPro" id="IPR009057">
    <property type="entry name" value="Homeodomain-like_sf"/>
</dbReference>
<evidence type="ECO:0000256" key="2">
    <source>
        <dbReference type="ARBA" id="ARBA00023125"/>
    </source>
</evidence>
<dbReference type="SUPFAM" id="SSF46689">
    <property type="entry name" value="Homeodomain-like"/>
    <property type="match status" value="1"/>
</dbReference>
<keyword evidence="2 5" id="KW-0238">DNA-binding</keyword>
<accession>A0ABY7DV68</accession>
<feature type="domain" description="Homeobox" evidence="8">
    <location>
        <begin position="77"/>
        <end position="137"/>
    </location>
</feature>
<evidence type="ECO:0000259" key="9">
    <source>
        <dbReference type="PROSITE" id="PS50803"/>
    </source>
</evidence>
<reference evidence="11" key="1">
    <citation type="submission" date="2022-11" db="EMBL/GenBank/DDBJ databases">
        <title>Centuries of genome instability and evolution in soft-shell clam transmissible cancer (bioRxiv).</title>
        <authorList>
            <person name="Hart S.F.M."/>
            <person name="Yonemitsu M.A."/>
            <person name="Giersch R.M."/>
            <person name="Beal B.F."/>
            <person name="Arriagada G."/>
            <person name="Davis B.W."/>
            <person name="Ostrander E.A."/>
            <person name="Goff S.P."/>
            <person name="Metzger M.J."/>
        </authorList>
    </citation>
    <scope>NUCLEOTIDE SEQUENCE</scope>
    <source>
        <strain evidence="11">MELC-2E11</strain>
        <tissue evidence="11">Siphon/mantle</tissue>
    </source>
</reference>
<dbReference type="Pfam" id="PF00046">
    <property type="entry name" value="Homeodomain"/>
    <property type="match status" value="1"/>
</dbReference>
<feature type="compositionally biased region" description="Basic and acidic residues" evidence="7">
    <location>
        <begin position="281"/>
        <end position="294"/>
    </location>
</feature>
<feature type="compositionally biased region" description="Polar residues" evidence="7">
    <location>
        <begin position="1"/>
        <end position="14"/>
    </location>
</feature>
<sequence length="313" mass="34495">QQRSSLLSVQSPCKSESDDRSPGTSRNGENYFDSSPEKSDGGDRSSGLDHSQRDLNGSLSDAEVDDDGSGSGGNRPRKLRRSRTTFTTFQLHQLERAFEKTQYPDVFTREELALRLDLSEARVQVWFQNRRAKWRKREKTLGRESPNFLQREPGLGMADLGAPHLGFQSPLEAYWANRVPNLTGLNPLLSVPHGSAMLGNMAQYMNKMNSGGFFTNYFTSNAGSHLGSLPAMYMRAGLSEITAAAQAQAAAALSGQLAARYAHEPEQGLDFRRSSIDKLRLKAKEHTVQGDKSEPGSPESHSPCQSPGRMCNN</sequence>
<keyword evidence="4 5" id="KW-0539">Nucleus</keyword>
<evidence type="ECO:0000256" key="5">
    <source>
        <dbReference type="PROSITE-ProRule" id="PRU00108"/>
    </source>
</evidence>
<gene>
    <name evidence="10" type="ORF">MAR_024938</name>
    <name evidence="11" type="ORF">MAR_024950</name>
</gene>
<dbReference type="InterPro" id="IPR003654">
    <property type="entry name" value="OAR_dom"/>
</dbReference>
<dbReference type="PROSITE" id="PS50803">
    <property type="entry name" value="OAR"/>
    <property type="match status" value="1"/>
</dbReference>
<evidence type="ECO:0000256" key="1">
    <source>
        <dbReference type="ARBA" id="ARBA00004123"/>
    </source>
</evidence>
<feature type="region of interest" description="Disordered" evidence="7">
    <location>
        <begin position="281"/>
        <end position="313"/>
    </location>
</feature>
<evidence type="ECO:0000259" key="8">
    <source>
        <dbReference type="PROSITE" id="PS50071"/>
    </source>
</evidence>
<dbReference type="EMBL" id="CP111014">
    <property type="protein sequence ID" value="WAR00578.1"/>
    <property type="molecule type" value="Genomic_DNA"/>
</dbReference>
<dbReference type="InterPro" id="IPR017970">
    <property type="entry name" value="Homeobox_CS"/>
</dbReference>
<keyword evidence="12" id="KW-1185">Reference proteome</keyword>
<keyword evidence="3 5" id="KW-0371">Homeobox</keyword>
<feature type="non-terminal residue" evidence="11">
    <location>
        <position position="313"/>
    </location>
</feature>
<protein>
    <submittedName>
        <fullName evidence="11">ARX-like protein</fullName>
    </submittedName>
</protein>
<feature type="compositionally biased region" description="Basic and acidic residues" evidence="7">
    <location>
        <begin position="35"/>
        <end position="53"/>
    </location>
</feature>
<organism evidence="11 12">
    <name type="scientific">Mya arenaria</name>
    <name type="common">Soft-shell clam</name>
    <dbReference type="NCBI Taxonomy" id="6604"/>
    <lineage>
        <taxon>Eukaryota</taxon>
        <taxon>Metazoa</taxon>
        <taxon>Spiralia</taxon>
        <taxon>Lophotrochozoa</taxon>
        <taxon>Mollusca</taxon>
        <taxon>Bivalvia</taxon>
        <taxon>Autobranchia</taxon>
        <taxon>Heteroconchia</taxon>
        <taxon>Euheterodonta</taxon>
        <taxon>Imparidentia</taxon>
        <taxon>Neoheterodontei</taxon>
        <taxon>Myida</taxon>
        <taxon>Myoidea</taxon>
        <taxon>Myidae</taxon>
        <taxon>Mya</taxon>
    </lineage>
</organism>
<evidence type="ECO:0000256" key="4">
    <source>
        <dbReference type="ARBA" id="ARBA00023242"/>
    </source>
</evidence>
<dbReference type="Gene3D" id="1.10.10.60">
    <property type="entry name" value="Homeodomain-like"/>
    <property type="match status" value="1"/>
</dbReference>
<evidence type="ECO:0000256" key="6">
    <source>
        <dbReference type="RuleBase" id="RU000682"/>
    </source>
</evidence>
<dbReference type="Pfam" id="PF03826">
    <property type="entry name" value="OAR"/>
    <property type="match status" value="1"/>
</dbReference>
<dbReference type="InterPro" id="IPR050649">
    <property type="entry name" value="Paired_Homeobox_TFs"/>
</dbReference>
<dbReference type="InterPro" id="IPR001356">
    <property type="entry name" value="HD"/>
</dbReference>
<dbReference type="EMBL" id="CP111014">
    <property type="protein sequence ID" value="WAR00566.1"/>
    <property type="molecule type" value="Genomic_DNA"/>
</dbReference>
<proteinExistence type="predicted"/>
<feature type="compositionally biased region" description="Polar residues" evidence="7">
    <location>
        <begin position="299"/>
        <end position="313"/>
    </location>
</feature>
<dbReference type="CDD" id="cd00086">
    <property type="entry name" value="homeodomain"/>
    <property type="match status" value="1"/>
</dbReference>
<name>A0ABY7DV68_MYAAR</name>
<feature type="domain" description="OAR" evidence="9">
    <location>
        <begin position="274"/>
        <end position="287"/>
    </location>
</feature>
<feature type="DNA-binding region" description="Homeobox" evidence="5">
    <location>
        <begin position="79"/>
        <end position="138"/>
    </location>
</feature>
<dbReference type="PANTHER" id="PTHR24329">
    <property type="entry name" value="HOMEOBOX PROTEIN ARISTALESS"/>
    <property type="match status" value="1"/>
</dbReference>
<dbReference type="PROSITE" id="PS00027">
    <property type="entry name" value="HOMEOBOX_1"/>
    <property type="match status" value="1"/>
</dbReference>
<dbReference type="SMART" id="SM00389">
    <property type="entry name" value="HOX"/>
    <property type="match status" value="1"/>
</dbReference>
<evidence type="ECO:0000313" key="11">
    <source>
        <dbReference type="EMBL" id="WAR00578.1"/>
    </source>
</evidence>
<comment type="subcellular location">
    <subcellularLocation>
        <location evidence="1 5 6">Nucleus</location>
    </subcellularLocation>
</comment>
<evidence type="ECO:0000256" key="7">
    <source>
        <dbReference type="SAM" id="MobiDB-lite"/>
    </source>
</evidence>
<dbReference type="PANTHER" id="PTHR24329:SF543">
    <property type="entry name" value="FI01017P-RELATED"/>
    <property type="match status" value="1"/>
</dbReference>
<evidence type="ECO:0000313" key="12">
    <source>
        <dbReference type="Proteomes" id="UP001164746"/>
    </source>
</evidence>
<feature type="region of interest" description="Disordered" evidence="7">
    <location>
        <begin position="1"/>
        <end position="84"/>
    </location>
</feature>
<dbReference type="Proteomes" id="UP001164746">
    <property type="component" value="Chromosome 3"/>
</dbReference>
<evidence type="ECO:0000256" key="3">
    <source>
        <dbReference type="ARBA" id="ARBA00023155"/>
    </source>
</evidence>
<dbReference type="PROSITE" id="PS50071">
    <property type="entry name" value="HOMEOBOX_2"/>
    <property type="match status" value="1"/>
</dbReference>